<keyword evidence="1" id="KW-1133">Transmembrane helix</keyword>
<evidence type="ECO:0000256" key="1">
    <source>
        <dbReference type="SAM" id="Phobius"/>
    </source>
</evidence>
<dbReference type="EMBL" id="JBANRG010000030">
    <property type="protein sequence ID" value="KAK7451770.1"/>
    <property type="molecule type" value="Genomic_DNA"/>
</dbReference>
<comment type="caution">
    <text evidence="2">The sequence shown here is derived from an EMBL/GenBank/DDBJ whole genome shotgun (WGS) entry which is preliminary data.</text>
</comment>
<dbReference type="Proteomes" id="UP001498398">
    <property type="component" value="Unassembled WGS sequence"/>
</dbReference>
<keyword evidence="1" id="KW-0472">Membrane</keyword>
<sequence>MWTSAFCKKSLGFVFSSVPPANSGLLVDILILGLLFRELCDVAIGDGNLNGMCEGRADGDNKRVLLMKSNQVSVGCGPNSLGANGKVAGEKFSLSFSGLENRREDVEDNMEDNAGSEMVLSGFVDTNLPFSSRSRSFFLFHCAVVAFVLVLTHASVVSLLVCVGYESRSRHQDGVAENANEASSSFCVALLSTLLPVST</sequence>
<gene>
    <name evidence="2" type="ORF">VKT23_012449</name>
</gene>
<evidence type="ECO:0000313" key="2">
    <source>
        <dbReference type="EMBL" id="KAK7451770.1"/>
    </source>
</evidence>
<keyword evidence="1" id="KW-0812">Transmembrane</keyword>
<evidence type="ECO:0000313" key="3">
    <source>
        <dbReference type="Proteomes" id="UP001498398"/>
    </source>
</evidence>
<organism evidence="2 3">
    <name type="scientific">Marasmiellus scandens</name>
    <dbReference type="NCBI Taxonomy" id="2682957"/>
    <lineage>
        <taxon>Eukaryota</taxon>
        <taxon>Fungi</taxon>
        <taxon>Dikarya</taxon>
        <taxon>Basidiomycota</taxon>
        <taxon>Agaricomycotina</taxon>
        <taxon>Agaricomycetes</taxon>
        <taxon>Agaricomycetidae</taxon>
        <taxon>Agaricales</taxon>
        <taxon>Marasmiineae</taxon>
        <taxon>Omphalotaceae</taxon>
        <taxon>Marasmiellus</taxon>
    </lineage>
</organism>
<protein>
    <recommendedName>
        <fullName evidence="4">Transmembrane protein</fullName>
    </recommendedName>
</protein>
<name>A0ABR1JB26_9AGAR</name>
<proteinExistence type="predicted"/>
<feature type="transmembrane region" description="Helical" evidence="1">
    <location>
        <begin position="138"/>
        <end position="163"/>
    </location>
</feature>
<accession>A0ABR1JB26</accession>
<keyword evidence="3" id="KW-1185">Reference proteome</keyword>
<reference evidence="2 3" key="1">
    <citation type="submission" date="2024-01" db="EMBL/GenBank/DDBJ databases">
        <title>A draft genome for the cacao thread blight pathogen Marasmiellus scandens.</title>
        <authorList>
            <person name="Baruah I.K."/>
            <person name="Leung J."/>
            <person name="Bukari Y."/>
            <person name="Amoako-Attah I."/>
            <person name="Meinhardt L.W."/>
            <person name="Bailey B.A."/>
            <person name="Cohen S.P."/>
        </authorList>
    </citation>
    <scope>NUCLEOTIDE SEQUENCE [LARGE SCALE GENOMIC DNA]</scope>
    <source>
        <strain evidence="2 3">GH-19</strain>
    </source>
</reference>
<evidence type="ECO:0008006" key="4">
    <source>
        <dbReference type="Google" id="ProtNLM"/>
    </source>
</evidence>